<feature type="region of interest" description="Disordered" evidence="1">
    <location>
        <begin position="166"/>
        <end position="190"/>
    </location>
</feature>
<dbReference type="Proteomes" id="UP001164761">
    <property type="component" value="Chromosome"/>
</dbReference>
<dbReference type="Pfam" id="PF13289">
    <property type="entry name" value="SIR2_2"/>
    <property type="match status" value="1"/>
</dbReference>
<accession>A0ABY6ZGK9</accession>
<organism evidence="2 3">
    <name type="scientific">Alicyclobacillus fastidiosus</name>
    <dbReference type="NCBI Taxonomy" id="392011"/>
    <lineage>
        <taxon>Bacteria</taxon>
        <taxon>Bacillati</taxon>
        <taxon>Bacillota</taxon>
        <taxon>Bacilli</taxon>
        <taxon>Bacillales</taxon>
        <taxon>Alicyclobacillaceae</taxon>
        <taxon>Alicyclobacillus</taxon>
    </lineage>
</organism>
<dbReference type="RefSeq" id="WP_268005898.1">
    <property type="nucleotide sequence ID" value="NZ_CP104067.1"/>
</dbReference>
<name>A0ABY6ZGK9_9BACL</name>
<sequence>MYLARHLLESDAFRTTSYRHLDCENIPIQLKDIESSTQNLFDERRVCHLHGFTSNSGTIVISRTGYEKLYGEHKYDNILRLVTGTKRILFLGFSFDDQFIQTLISHHKESFKGTHYIILSDPPEEKIKKLREEYGLLTIPYSTEGSSHVQEIRKILQYVSKPLLDPSDQGSGGSANKPNGSEHEVIVGAGLPDRERDVEGNLFFRKLKLENIDADTIELAKLFYIAADTYIRELKKSGMSMRVIDAIFLKVFTKYKEHYVDTFKKYGDSHLSPQCIKA</sequence>
<evidence type="ECO:0000256" key="1">
    <source>
        <dbReference type="SAM" id="MobiDB-lite"/>
    </source>
</evidence>
<protein>
    <submittedName>
        <fullName evidence="2">SIR2 family protein</fullName>
    </submittedName>
</protein>
<proteinExistence type="predicted"/>
<reference evidence="2" key="1">
    <citation type="submission" date="2022-08" db="EMBL/GenBank/DDBJ databases">
        <title>Alicyclobacillus fastidiosus DSM 17978, complete genome.</title>
        <authorList>
            <person name="Wang Q."/>
            <person name="Cai R."/>
            <person name="Wang Z."/>
        </authorList>
    </citation>
    <scope>NUCLEOTIDE SEQUENCE</scope>
    <source>
        <strain evidence="2">DSM 17978</strain>
    </source>
</reference>
<evidence type="ECO:0000313" key="3">
    <source>
        <dbReference type="Proteomes" id="UP001164761"/>
    </source>
</evidence>
<gene>
    <name evidence="2" type="ORF">NZD89_00280</name>
</gene>
<keyword evidence="3" id="KW-1185">Reference proteome</keyword>
<dbReference type="EMBL" id="CP104067">
    <property type="protein sequence ID" value="WAH42002.1"/>
    <property type="molecule type" value="Genomic_DNA"/>
</dbReference>
<evidence type="ECO:0000313" key="2">
    <source>
        <dbReference type="EMBL" id="WAH42002.1"/>
    </source>
</evidence>